<evidence type="ECO:0000256" key="1">
    <source>
        <dbReference type="ARBA" id="ARBA00005234"/>
    </source>
</evidence>
<dbReference type="PANTHER" id="PTHR12606:SF141">
    <property type="entry name" value="GH15225P-RELATED"/>
    <property type="match status" value="1"/>
</dbReference>
<dbReference type="PANTHER" id="PTHR12606">
    <property type="entry name" value="SENTRIN/SUMO-SPECIFIC PROTEASE"/>
    <property type="match status" value="1"/>
</dbReference>
<dbReference type="PROSITE" id="PS50600">
    <property type="entry name" value="ULP_PROTEASE"/>
    <property type="match status" value="1"/>
</dbReference>
<keyword evidence="8" id="KW-1185">Reference proteome</keyword>
<feature type="domain" description="Ubiquitin-like protease family profile" evidence="6">
    <location>
        <begin position="296"/>
        <end position="447"/>
    </location>
</feature>
<evidence type="ECO:0000313" key="7">
    <source>
        <dbReference type="EMBL" id="CAK8679829.1"/>
    </source>
</evidence>
<evidence type="ECO:0000256" key="5">
    <source>
        <dbReference type="SAM" id="MobiDB-lite"/>
    </source>
</evidence>
<dbReference type="InterPro" id="IPR003653">
    <property type="entry name" value="Peptidase_C48_C"/>
</dbReference>
<name>A0ABP0FJJ7_CLALP</name>
<evidence type="ECO:0000313" key="8">
    <source>
        <dbReference type="Proteomes" id="UP001642483"/>
    </source>
</evidence>
<comment type="caution">
    <text evidence="7">The sequence shown here is derived from an EMBL/GenBank/DDBJ whole genome shotgun (WGS) entry which is preliminary data.</text>
</comment>
<evidence type="ECO:0000256" key="4">
    <source>
        <dbReference type="ARBA" id="ARBA00022807"/>
    </source>
</evidence>
<organism evidence="7 8">
    <name type="scientific">Clavelina lepadiformis</name>
    <name type="common">Light-bulb sea squirt</name>
    <name type="synonym">Ascidia lepadiformis</name>
    <dbReference type="NCBI Taxonomy" id="159417"/>
    <lineage>
        <taxon>Eukaryota</taxon>
        <taxon>Metazoa</taxon>
        <taxon>Chordata</taxon>
        <taxon>Tunicata</taxon>
        <taxon>Ascidiacea</taxon>
        <taxon>Aplousobranchia</taxon>
        <taxon>Clavelinidae</taxon>
        <taxon>Clavelina</taxon>
    </lineage>
</organism>
<dbReference type="SUPFAM" id="SSF54001">
    <property type="entry name" value="Cysteine proteinases"/>
    <property type="match status" value="1"/>
</dbReference>
<feature type="region of interest" description="Disordered" evidence="5">
    <location>
        <begin position="39"/>
        <end position="58"/>
    </location>
</feature>
<dbReference type="Proteomes" id="UP001642483">
    <property type="component" value="Unassembled WGS sequence"/>
</dbReference>
<protein>
    <recommendedName>
        <fullName evidence="6">Ubiquitin-like protease family profile domain-containing protein</fullName>
    </recommendedName>
</protein>
<proteinExistence type="inferred from homology"/>
<keyword evidence="3" id="KW-0378">Hydrolase</keyword>
<accession>A0ABP0FJJ7</accession>
<keyword evidence="4" id="KW-0788">Thiol protease</keyword>
<dbReference type="Pfam" id="PF02902">
    <property type="entry name" value="Peptidase_C48"/>
    <property type="match status" value="1"/>
</dbReference>
<dbReference type="InterPro" id="IPR038765">
    <property type="entry name" value="Papain-like_cys_pep_sf"/>
</dbReference>
<reference evidence="7 8" key="1">
    <citation type="submission" date="2024-02" db="EMBL/GenBank/DDBJ databases">
        <authorList>
            <person name="Daric V."/>
            <person name="Darras S."/>
        </authorList>
    </citation>
    <scope>NUCLEOTIDE SEQUENCE [LARGE SCALE GENOMIC DNA]</scope>
</reference>
<evidence type="ECO:0000256" key="2">
    <source>
        <dbReference type="ARBA" id="ARBA00022670"/>
    </source>
</evidence>
<dbReference type="Gene3D" id="3.40.395.10">
    <property type="entry name" value="Adenoviral Proteinase, Chain A"/>
    <property type="match status" value="1"/>
</dbReference>
<evidence type="ECO:0000259" key="6">
    <source>
        <dbReference type="PROSITE" id="PS50600"/>
    </source>
</evidence>
<dbReference type="EMBL" id="CAWYQH010000068">
    <property type="protein sequence ID" value="CAK8679829.1"/>
    <property type="molecule type" value="Genomic_DNA"/>
</dbReference>
<sequence length="478" mass="54540">MIGSFELSNELIMNSGNKLCKKYSPNLKGKQLPQSNIHGRRSLHAQSSTQPDLSHFADGIEGGLKVKSRKNRHKRFGNISPIKSGVQSATSTNGGTSNLVCLEPSSNDSCKMSCTPEYNNQPTDTSNCIKSTENGTSTNQLGNQPKTLAYSVEGDRDRPNTSAGSAHDSIQGETISSHKFESSFMKAFRFLRQELSPKSQKTTNNDDDDLIVVSKVDQNVTFTFWDIKRVVKNIVNNFMMDENYALENLTALQVAQRMNNLYHQDFIPRLKEISQCLQTAKAKLRSSQHELKEVRPGIRYIDLRTLSPGEWLNDVIINEYLKLLVKEKPSTCYVSSFFYEELRKNYKVTLPHNWEKHSFVLIPICIASHWSLLCARPNRHTIEVYNSMPMTTDEEECVAMILTAVEKEYNEITKAKFSWTISTSPNLPQQQNAYDCGVYVCMFARKILYNLTLLIFPSNVTEFREWLRQELIDNKIKR</sequence>
<gene>
    <name evidence="7" type="ORF">CVLEPA_LOCUS10079</name>
</gene>
<evidence type="ECO:0000256" key="3">
    <source>
        <dbReference type="ARBA" id="ARBA00022801"/>
    </source>
</evidence>
<keyword evidence="2" id="KW-0645">Protease</keyword>
<comment type="similarity">
    <text evidence="1">Belongs to the peptidase C48 family.</text>
</comment>